<dbReference type="InterPro" id="IPR032675">
    <property type="entry name" value="LRR_dom_sf"/>
</dbReference>
<dbReference type="AlphaFoldDB" id="A0A1Q9DT17"/>
<feature type="region of interest" description="Disordered" evidence="2">
    <location>
        <begin position="410"/>
        <end position="440"/>
    </location>
</feature>
<dbReference type="Gene3D" id="3.80.10.10">
    <property type="entry name" value="Ribonuclease Inhibitor"/>
    <property type="match status" value="1"/>
</dbReference>
<dbReference type="PROSITE" id="PS50157">
    <property type="entry name" value="ZINC_FINGER_C2H2_2"/>
    <property type="match status" value="1"/>
</dbReference>
<evidence type="ECO:0000256" key="1">
    <source>
        <dbReference type="PROSITE-ProRule" id="PRU00042"/>
    </source>
</evidence>
<dbReference type="OrthoDB" id="423080at2759"/>
<comment type="caution">
    <text evidence="4">The sequence shown here is derived from an EMBL/GenBank/DDBJ whole genome shotgun (WGS) entry which is preliminary data.</text>
</comment>
<organism evidence="4 5">
    <name type="scientific">Symbiodinium microadriaticum</name>
    <name type="common">Dinoflagellate</name>
    <name type="synonym">Zooxanthella microadriatica</name>
    <dbReference type="NCBI Taxonomy" id="2951"/>
    <lineage>
        <taxon>Eukaryota</taxon>
        <taxon>Sar</taxon>
        <taxon>Alveolata</taxon>
        <taxon>Dinophyceae</taxon>
        <taxon>Suessiales</taxon>
        <taxon>Symbiodiniaceae</taxon>
        <taxon>Symbiodinium</taxon>
    </lineage>
</organism>
<evidence type="ECO:0000313" key="5">
    <source>
        <dbReference type="Proteomes" id="UP000186817"/>
    </source>
</evidence>
<accession>A0A1Q9DT17</accession>
<gene>
    <name evidence="4" type="ORF">AK812_SmicGene19242</name>
</gene>
<keyword evidence="5" id="KW-1185">Reference proteome</keyword>
<evidence type="ECO:0000313" key="4">
    <source>
        <dbReference type="EMBL" id="OLP98326.1"/>
    </source>
</evidence>
<evidence type="ECO:0000256" key="2">
    <source>
        <dbReference type="SAM" id="MobiDB-lite"/>
    </source>
</evidence>
<feature type="compositionally biased region" description="Low complexity" evidence="2">
    <location>
        <begin position="158"/>
        <end position="172"/>
    </location>
</feature>
<feature type="compositionally biased region" description="Acidic residues" evidence="2">
    <location>
        <begin position="412"/>
        <end position="426"/>
    </location>
</feature>
<feature type="region of interest" description="Disordered" evidence="2">
    <location>
        <begin position="67"/>
        <end position="99"/>
    </location>
</feature>
<dbReference type="InterPro" id="IPR013087">
    <property type="entry name" value="Znf_C2H2_type"/>
</dbReference>
<sequence length="897" mass="98772">MLYSSLGNLRHSCVLSGDRISDDPVTSHLELPDLAASPPCARDHSMPARAFSSEGWRVISMQAAPPREMREKVCNEPPCARSSSRKKLKPQRPRPTPLAEAASCEQFFQGQHLQLPALKPSSLPPTPRSDGTEGSRASSIGVLRCRPGPMGLPSPVQAPGSRSRRSPAADAAPRPPRDFVTVPSPSGERVDIRPSPHFSRRLASLSEEQTRSGPRALSRRQGMQGLGGENAPADLKAGCSTEEAVPTSDALLGVAGSMLRCLPRRSACLVSWEDVEHRRRSTAKLAVNTGLAAPSPKSYHDHEASALTLYRWPAKARGGTSMDSHPYPRCGQRAHWSKLGRQIRPNFVKYGLHKFEFDPCIAEVTCAVEKDCWGTPISALAVKAMGFVDDYCGGYDNLALHGGDVQAAYESQLEEEEEETDEEDGNGDASEGSNLKEQPLTTVSLQRGSGHLDYFGDDYVAIAAFLLGCKATAPHGRVPRRRLRENGASVLELEIDSGERSIFSFGGIEQIFANLKQLLYKTTDCLRVVYDLRGFASCNNLKSLKLQLSFQTMCEDASLKCGLTALRPLAGTLEVLEIGRLRFNLASDLEVLKDFHQLRVLKYEGINEVTEGCRSVLDLRKLTLLQELEFTEASFTTDAVGSGSVDEETSDDEGFLYGMRPSLQVLIPPEHLGSITFKHQYGSRITPELRQMLRRCECLCQEFVPQQMAGSGTLNFVDGFKAQTGEEIESAEQAAKEKHRLLKERQRQQEQEKLTAALAKIGLASSHDGPFEAGEEVYGFDHYDLSFSRFSVESPTKRSTSWVSVTQKLPASRGSTAGVHHKVVHPSCVFRELPDLPNLQLCSGRGFNGNQVWRQRPPKRPHCDEDPSASPACELCGKQLRNMHGLRQHMRDKHPRA</sequence>
<proteinExistence type="predicted"/>
<feature type="compositionally biased region" description="Basic residues" evidence="2">
    <location>
        <begin position="83"/>
        <end position="92"/>
    </location>
</feature>
<feature type="region of interest" description="Disordered" evidence="2">
    <location>
        <begin position="116"/>
        <end position="227"/>
    </location>
</feature>
<evidence type="ECO:0000259" key="3">
    <source>
        <dbReference type="PROSITE" id="PS50157"/>
    </source>
</evidence>
<reference evidence="4 5" key="1">
    <citation type="submission" date="2016-02" db="EMBL/GenBank/DDBJ databases">
        <title>Genome analysis of coral dinoflagellate symbionts highlights evolutionary adaptations to a symbiotic lifestyle.</title>
        <authorList>
            <person name="Aranda M."/>
            <person name="Li Y."/>
            <person name="Liew Y.J."/>
            <person name="Baumgarten S."/>
            <person name="Simakov O."/>
            <person name="Wilson M."/>
            <person name="Piel J."/>
            <person name="Ashoor H."/>
            <person name="Bougouffa S."/>
            <person name="Bajic V.B."/>
            <person name="Ryu T."/>
            <person name="Ravasi T."/>
            <person name="Bayer T."/>
            <person name="Micklem G."/>
            <person name="Kim H."/>
            <person name="Bhak J."/>
            <person name="Lajeunesse T.C."/>
            <person name="Voolstra C.R."/>
        </authorList>
    </citation>
    <scope>NUCLEOTIDE SEQUENCE [LARGE SCALE GENOMIC DNA]</scope>
    <source>
        <strain evidence="4 5">CCMP2467</strain>
    </source>
</reference>
<dbReference type="GO" id="GO:0008270">
    <property type="term" value="F:zinc ion binding"/>
    <property type="evidence" value="ECO:0007669"/>
    <property type="project" value="UniProtKB-KW"/>
</dbReference>
<name>A0A1Q9DT17_SYMMI</name>
<keyword evidence="1" id="KW-0863">Zinc-finger</keyword>
<feature type="compositionally biased region" description="Polar residues" evidence="2">
    <location>
        <begin position="431"/>
        <end position="440"/>
    </location>
</feature>
<dbReference type="EMBL" id="LSRX01000401">
    <property type="protein sequence ID" value="OLP98326.1"/>
    <property type="molecule type" value="Genomic_DNA"/>
</dbReference>
<keyword evidence="1" id="KW-0862">Zinc</keyword>
<keyword evidence="1" id="KW-0479">Metal-binding</keyword>
<feature type="domain" description="C2H2-type" evidence="3">
    <location>
        <begin position="871"/>
        <end position="897"/>
    </location>
</feature>
<protein>
    <recommendedName>
        <fullName evidence="3">C2H2-type domain-containing protein</fullName>
    </recommendedName>
</protein>
<dbReference type="PROSITE" id="PS00028">
    <property type="entry name" value="ZINC_FINGER_C2H2_1"/>
    <property type="match status" value="1"/>
</dbReference>
<dbReference type="Proteomes" id="UP000186817">
    <property type="component" value="Unassembled WGS sequence"/>
</dbReference>